<dbReference type="Gene3D" id="3.40.50.300">
    <property type="entry name" value="P-loop containing nucleotide triphosphate hydrolases"/>
    <property type="match status" value="2"/>
</dbReference>
<comment type="caution">
    <text evidence="6">The sequence shown here is derived from an EMBL/GenBank/DDBJ whole genome shotgun (WGS) entry which is preliminary data.</text>
</comment>
<dbReference type="PROSITE" id="PS50893">
    <property type="entry name" value="ABC_TRANSPORTER_2"/>
    <property type="match status" value="2"/>
</dbReference>
<accession>A0A7J3XXE1</accession>
<dbReference type="PANTHER" id="PTHR43790:SF9">
    <property type="entry name" value="GALACTOFURANOSE TRANSPORTER ATP-BINDING PROTEIN YTFR"/>
    <property type="match status" value="1"/>
</dbReference>
<keyword evidence="2" id="KW-0677">Repeat</keyword>
<evidence type="ECO:0000313" key="6">
    <source>
        <dbReference type="EMBL" id="HHP67382.1"/>
    </source>
</evidence>
<evidence type="ECO:0000259" key="5">
    <source>
        <dbReference type="PROSITE" id="PS50893"/>
    </source>
</evidence>
<keyword evidence="4 6" id="KW-0067">ATP-binding</keyword>
<evidence type="ECO:0000256" key="2">
    <source>
        <dbReference type="ARBA" id="ARBA00022737"/>
    </source>
</evidence>
<feature type="domain" description="ABC transporter" evidence="5">
    <location>
        <begin position="273"/>
        <end position="513"/>
    </location>
</feature>
<evidence type="ECO:0000256" key="4">
    <source>
        <dbReference type="ARBA" id="ARBA00022840"/>
    </source>
</evidence>
<keyword evidence="3" id="KW-0547">Nucleotide-binding</keyword>
<dbReference type="SMART" id="SM00382">
    <property type="entry name" value="AAA"/>
    <property type="match status" value="1"/>
</dbReference>
<dbReference type="EMBL" id="DRYK01000020">
    <property type="protein sequence ID" value="HHP67382.1"/>
    <property type="molecule type" value="Genomic_DNA"/>
</dbReference>
<organism evidence="6">
    <name type="scientific">Thermogladius calderae</name>
    <dbReference type="NCBI Taxonomy" id="1200300"/>
    <lineage>
        <taxon>Archaea</taxon>
        <taxon>Thermoproteota</taxon>
        <taxon>Thermoprotei</taxon>
        <taxon>Desulfurococcales</taxon>
        <taxon>Desulfurococcaceae</taxon>
        <taxon>Thermogladius</taxon>
    </lineage>
</organism>
<protein>
    <submittedName>
        <fullName evidence="6">ATP-binding cassette domain-containing protein</fullName>
    </submittedName>
</protein>
<evidence type="ECO:0000256" key="3">
    <source>
        <dbReference type="ARBA" id="ARBA00022741"/>
    </source>
</evidence>
<sequence length="513" mass="57039">MEKSSQAIFSSNPSPKTPIIRVENIVKRFPGAVALENVSVEFYEGTIHAILGENGSGKSTLVKIMSGIYTPDQGAIFYKGKKVTIENPIKALSLGISMVSQSPVLIDRLTVAENLMLGLKQLGIFASPKSVLKLFEEIMEKIGIRVDPEENVWKLTYTQKQLVEIARALMLGSKVIILDEALTYLPLEERRKFYRYLIEFKSKGGLTILITHKIPEAFEVSDKITVLRRGKHVGTVRTSETNVDTIREMMFAERAKEITLERLMDGVPGETVLEIRDLWVKNDFGTYALRGISLEVKRGEVLGLAGIVGNGQVELAQALMGLRNVERGSIIMYANGRSYVKPATKTLREIGVGYIPDQPLSHGVSIDYGLRENIAVMPGYTGPVINWGRLTKLAREFIEGLMIVTPSAKTPLKYLSGGNLMKSLVARELDLAKNALVAYNPTRGLDEVTSIKVRRIIKEKVVNNKIGVLLISEDLDEIFQVSDRIAVINEGKIVGLFDYKSARREEVEKLMVM</sequence>
<feature type="domain" description="ABC transporter" evidence="5">
    <location>
        <begin position="20"/>
        <end position="254"/>
    </location>
</feature>
<gene>
    <name evidence="6" type="ORF">ENM60_01090</name>
</gene>
<dbReference type="InterPro" id="IPR050107">
    <property type="entry name" value="ABC_carbohydrate_import_ATPase"/>
</dbReference>
<keyword evidence="1" id="KW-0813">Transport</keyword>
<dbReference type="InterPro" id="IPR027417">
    <property type="entry name" value="P-loop_NTPase"/>
</dbReference>
<reference evidence="6" key="1">
    <citation type="journal article" date="2020" name="mSystems">
        <title>Genome- and Community-Level Interaction Insights into Carbon Utilization and Element Cycling Functions of Hydrothermarchaeota in Hydrothermal Sediment.</title>
        <authorList>
            <person name="Zhou Z."/>
            <person name="Liu Y."/>
            <person name="Xu W."/>
            <person name="Pan J."/>
            <person name="Luo Z.H."/>
            <person name="Li M."/>
        </authorList>
    </citation>
    <scope>NUCLEOTIDE SEQUENCE [LARGE SCALE GENOMIC DNA]</scope>
    <source>
        <strain evidence="6">SpSt-110</strain>
    </source>
</reference>
<dbReference type="CDD" id="cd03216">
    <property type="entry name" value="ABC_Carb_Monos_I"/>
    <property type="match status" value="1"/>
</dbReference>
<dbReference type="AlphaFoldDB" id="A0A7J3XXE1"/>
<dbReference type="GO" id="GO:0016887">
    <property type="term" value="F:ATP hydrolysis activity"/>
    <property type="evidence" value="ECO:0007669"/>
    <property type="project" value="InterPro"/>
</dbReference>
<dbReference type="PANTHER" id="PTHR43790">
    <property type="entry name" value="CARBOHYDRATE TRANSPORT ATP-BINDING PROTEIN MG119-RELATED"/>
    <property type="match status" value="1"/>
</dbReference>
<name>A0A7J3XXE1_9CREN</name>
<dbReference type="Pfam" id="PF00005">
    <property type="entry name" value="ABC_tran"/>
    <property type="match status" value="2"/>
</dbReference>
<dbReference type="SUPFAM" id="SSF52540">
    <property type="entry name" value="P-loop containing nucleoside triphosphate hydrolases"/>
    <property type="match status" value="2"/>
</dbReference>
<dbReference type="InterPro" id="IPR003593">
    <property type="entry name" value="AAA+_ATPase"/>
</dbReference>
<dbReference type="CDD" id="cd03215">
    <property type="entry name" value="ABC_Carb_Monos_II"/>
    <property type="match status" value="1"/>
</dbReference>
<proteinExistence type="predicted"/>
<dbReference type="InterPro" id="IPR003439">
    <property type="entry name" value="ABC_transporter-like_ATP-bd"/>
</dbReference>
<dbReference type="GO" id="GO:0005524">
    <property type="term" value="F:ATP binding"/>
    <property type="evidence" value="ECO:0007669"/>
    <property type="project" value="UniProtKB-KW"/>
</dbReference>
<evidence type="ECO:0000256" key="1">
    <source>
        <dbReference type="ARBA" id="ARBA00022448"/>
    </source>
</evidence>